<keyword evidence="3" id="KW-1185">Reference proteome</keyword>
<evidence type="ECO:0000313" key="2">
    <source>
        <dbReference type="EMBL" id="SHE29304.1"/>
    </source>
</evidence>
<reference evidence="3" key="1">
    <citation type="submission" date="2016-11" db="EMBL/GenBank/DDBJ databases">
        <authorList>
            <person name="Varghese N."/>
            <person name="Submissions S."/>
        </authorList>
    </citation>
    <scope>NUCLEOTIDE SEQUENCE [LARGE SCALE GENOMIC DNA]</scope>
    <source>
        <strain evidence="3">DSM 21264</strain>
    </source>
</reference>
<protein>
    <recommendedName>
        <fullName evidence="1">DUF6036 domain-containing protein</fullName>
    </recommendedName>
</protein>
<organism evidence="2 3">
    <name type="scientific">Vibrio gazogenes DSM 21264 = NBRC 103151</name>
    <dbReference type="NCBI Taxonomy" id="1123492"/>
    <lineage>
        <taxon>Bacteria</taxon>
        <taxon>Pseudomonadati</taxon>
        <taxon>Pseudomonadota</taxon>
        <taxon>Gammaproteobacteria</taxon>
        <taxon>Vibrionales</taxon>
        <taxon>Vibrionaceae</taxon>
        <taxon>Vibrio</taxon>
    </lineage>
</organism>
<dbReference type="EMBL" id="FQUH01000001">
    <property type="protein sequence ID" value="SHE29304.1"/>
    <property type="molecule type" value="Genomic_DNA"/>
</dbReference>
<accession>A0A1M4SAP8</accession>
<sequence length="195" mass="21762">MKPLHKNTPLAKAVFNILSEISNIAEDKYGALPSGTIRAFIFGGCAVHIYTNARGSNDLDVELEASRRLDISELIVELDDADYDDEDGTHRTLTFDDTFNPAIPDLHPDWRDDSILIQSGEAVIHIYLVSAVDIAISKLGRCTSYDVNDIVSLYVAERFSIEAFTKRASEALYYSPTPDRLRYNIAYATQVLKSI</sequence>
<proteinExistence type="predicted"/>
<dbReference type="InterPro" id="IPR045792">
    <property type="entry name" value="DUF6036"/>
</dbReference>
<feature type="domain" description="DUF6036" evidence="1">
    <location>
        <begin position="38"/>
        <end position="180"/>
    </location>
</feature>
<evidence type="ECO:0000313" key="3">
    <source>
        <dbReference type="Proteomes" id="UP000184159"/>
    </source>
</evidence>
<dbReference type="AlphaFoldDB" id="A0A1M4SAP8"/>
<dbReference type="Proteomes" id="UP000184159">
    <property type="component" value="Unassembled WGS sequence"/>
</dbReference>
<name>A0A1M4SAP8_VIBGA</name>
<gene>
    <name evidence="2" type="ORF">SAMN02745781_00008</name>
</gene>
<evidence type="ECO:0000259" key="1">
    <source>
        <dbReference type="Pfam" id="PF19502"/>
    </source>
</evidence>
<dbReference type="Pfam" id="PF19502">
    <property type="entry name" value="DUF6036"/>
    <property type="match status" value="1"/>
</dbReference>
<dbReference type="RefSeq" id="WP_072954057.1">
    <property type="nucleotide sequence ID" value="NZ_FQUH01000001.1"/>
</dbReference>